<evidence type="ECO:0000313" key="2">
    <source>
        <dbReference type="Proteomes" id="UP000274504"/>
    </source>
</evidence>
<dbReference type="Proteomes" id="UP000274504">
    <property type="component" value="Unassembled WGS sequence"/>
</dbReference>
<dbReference type="AlphaFoldDB" id="A0A0R3STL2"/>
<evidence type="ECO:0000313" key="3">
    <source>
        <dbReference type="WBParaSite" id="HDID_0000875501-mRNA-1"/>
    </source>
</evidence>
<reference evidence="3" key="1">
    <citation type="submission" date="2017-02" db="UniProtKB">
        <authorList>
            <consortium name="WormBaseParasite"/>
        </authorList>
    </citation>
    <scope>IDENTIFICATION</scope>
</reference>
<protein>
    <submittedName>
        <fullName evidence="3">MMS1_N domain-containing protein</fullName>
    </submittedName>
</protein>
<evidence type="ECO:0000313" key="1">
    <source>
        <dbReference type="EMBL" id="VDL61071.1"/>
    </source>
</evidence>
<accession>A0A0R3STL2</accession>
<name>A0A0R3STL2_HYMDI</name>
<gene>
    <name evidence="1" type="ORF">HDID_LOCUS8753</name>
</gene>
<reference evidence="1 2" key="2">
    <citation type="submission" date="2018-11" db="EMBL/GenBank/DDBJ databases">
        <authorList>
            <consortium name="Pathogen Informatics"/>
        </authorList>
    </citation>
    <scope>NUCLEOTIDE SEQUENCE [LARGE SCALE GENOMIC DNA]</scope>
</reference>
<dbReference type="WBParaSite" id="HDID_0000875501-mRNA-1">
    <property type="protein sequence ID" value="HDID_0000875501-mRNA-1"/>
    <property type="gene ID" value="HDID_0000875501"/>
</dbReference>
<dbReference type="EMBL" id="UYSG01011138">
    <property type="protein sequence ID" value="VDL61071.1"/>
    <property type="molecule type" value="Genomic_DNA"/>
</dbReference>
<sequence length="259" mass="29104">MWLAEARKTARTQPIASSLMPPSSSEAKRQFTEYAYVKRVFILNREGTEVEIEHQLPVRGWRNIVAFQDKLVFIGVVEYKNGPPTISLGSKRVDVMDISTGQVSSLSDMIKAISNSVDSLGTALRIMFTGLLQEGEIFFIFIFRWPLCLLVALRVKELLPPTIWSLLSPMIEERSCSAAVNIPDYGVLVIGGMGRNRLTLRSTELLTRRSDEVRGEGGEKKSLRCWLWRNRECDGDAGPGNRRSVDLFDLLQSLTNPTP</sequence>
<proteinExistence type="predicted"/>
<organism evidence="3">
    <name type="scientific">Hymenolepis diminuta</name>
    <name type="common">Rat tapeworm</name>
    <dbReference type="NCBI Taxonomy" id="6216"/>
    <lineage>
        <taxon>Eukaryota</taxon>
        <taxon>Metazoa</taxon>
        <taxon>Spiralia</taxon>
        <taxon>Lophotrochozoa</taxon>
        <taxon>Platyhelminthes</taxon>
        <taxon>Cestoda</taxon>
        <taxon>Eucestoda</taxon>
        <taxon>Cyclophyllidea</taxon>
        <taxon>Hymenolepididae</taxon>
        <taxon>Hymenolepis</taxon>
    </lineage>
</organism>